<comment type="caution">
    <text evidence="2">The sequence shown here is derived from an EMBL/GenBank/DDBJ whole genome shotgun (WGS) entry which is preliminary data.</text>
</comment>
<dbReference type="InterPro" id="IPR022291">
    <property type="entry name" value="Bacteriocin_synth_cyclodeHase"/>
</dbReference>
<protein>
    <submittedName>
        <fullName evidence="2">TOMM leader peptide-binding protein</fullName>
    </submittedName>
</protein>
<proteinExistence type="predicted"/>
<dbReference type="Proteomes" id="UP001595816">
    <property type="component" value="Unassembled WGS sequence"/>
</dbReference>
<dbReference type="PROSITE" id="PS51664">
    <property type="entry name" value="YCAO"/>
    <property type="match status" value="1"/>
</dbReference>
<dbReference type="Gene3D" id="3.40.50.720">
    <property type="entry name" value="NAD(P)-binding Rossmann-like Domain"/>
    <property type="match status" value="1"/>
</dbReference>
<dbReference type="RefSeq" id="WP_253763348.1">
    <property type="nucleotide sequence ID" value="NZ_JAMZDZ010000001.1"/>
</dbReference>
<dbReference type="NCBIfam" id="TIGR03882">
    <property type="entry name" value="cyclo_dehyd_2"/>
    <property type="match status" value="1"/>
</dbReference>
<organism evidence="2 3">
    <name type="scientific">Hamadaea flava</name>
    <dbReference type="NCBI Taxonomy" id="1742688"/>
    <lineage>
        <taxon>Bacteria</taxon>
        <taxon>Bacillati</taxon>
        <taxon>Actinomycetota</taxon>
        <taxon>Actinomycetes</taxon>
        <taxon>Micromonosporales</taxon>
        <taxon>Micromonosporaceae</taxon>
        <taxon>Hamadaea</taxon>
    </lineage>
</organism>
<keyword evidence="3" id="KW-1185">Reference proteome</keyword>
<sequence>MRNVFESVAATRPRIRRDVLFTAAYDGVLFHNSSGGFKISAASGYRLATLIVPLLDGRRTVAEICAKLPDPQRAMVGELVGALLQRDFARDVPADEVDPAELLGAAVAKQFASQLGYLDHYASGAPQRFAAFRDSTAAVIGSGPVASTCALSLIRNGMAQVALVGDSDGAAEAEAAELSAGGVPAAVVGIDPADGEPTWTDLKGVDVVLLADEGAARRAHALLATGIPAGRTVVPMWMFGSRAIIGPACGAGRTGCWYCAMLRLTSNDSGTAAAEIWRGIAVPATSPTITGPQGPPAAMIGNLLAFEAFRLLTGALPAETDGKVIIQELESLDVVSERLLPHPACVYCVQEPPQLTPVPLDVAPADQDVDAQAAELSARDGLLQPSAGVFQRYQDEEWEQTPVKIGTVRFTDPAGTPRMVSAFDVHHLVGARTRALAAAAVAYADRLTTRSDAAPVIGRSLVDGTAVEVPRALVEPFGPANADRQVEPSRAGAGAGFTAAAAIRDALASALAFTALQNAIAGTAPLLVPLDTLGDDAELRFLVRSAANLDVAVQLLDLGSATPGGAYTLLARCTQAHNDGRLWTLAAAPSWRDAAVRALCDLVGQVQLRQQAEAASMTGDDPILTDFDADTLVVDGEVPARLDAHGTWQAVLDRLAQTGAAAVAVPLGGADLPTGGLVVTRVALLDRARG</sequence>
<feature type="domain" description="YcaO" evidence="1">
    <location>
        <begin position="366"/>
        <end position="690"/>
    </location>
</feature>
<evidence type="ECO:0000313" key="2">
    <source>
        <dbReference type="EMBL" id="MFC4131793.1"/>
    </source>
</evidence>
<accession>A0ABV8LNA9</accession>
<dbReference type="InterPro" id="IPR036291">
    <property type="entry name" value="NAD(P)-bd_dom_sf"/>
</dbReference>
<evidence type="ECO:0000313" key="3">
    <source>
        <dbReference type="Proteomes" id="UP001595816"/>
    </source>
</evidence>
<reference evidence="3" key="1">
    <citation type="journal article" date="2019" name="Int. J. Syst. Evol. Microbiol.">
        <title>The Global Catalogue of Microorganisms (GCM) 10K type strain sequencing project: providing services to taxonomists for standard genome sequencing and annotation.</title>
        <authorList>
            <consortium name="The Broad Institute Genomics Platform"/>
            <consortium name="The Broad Institute Genome Sequencing Center for Infectious Disease"/>
            <person name="Wu L."/>
            <person name="Ma J."/>
        </authorList>
    </citation>
    <scope>NUCLEOTIDE SEQUENCE [LARGE SCALE GENOMIC DNA]</scope>
    <source>
        <strain evidence="3">CGMCC 4.7289</strain>
    </source>
</reference>
<dbReference type="EMBL" id="JBHSAY010000008">
    <property type="protein sequence ID" value="MFC4131793.1"/>
    <property type="molecule type" value="Genomic_DNA"/>
</dbReference>
<dbReference type="InterPro" id="IPR003776">
    <property type="entry name" value="YcaO-like_dom"/>
</dbReference>
<gene>
    <name evidence="2" type="ORF">ACFOZ4_14385</name>
</gene>
<name>A0ABV8LNA9_9ACTN</name>
<evidence type="ECO:0000259" key="1">
    <source>
        <dbReference type="PROSITE" id="PS51664"/>
    </source>
</evidence>
<dbReference type="SUPFAM" id="SSF51735">
    <property type="entry name" value="NAD(P)-binding Rossmann-fold domains"/>
    <property type="match status" value="1"/>
</dbReference>